<dbReference type="SMART" id="SM00700">
    <property type="entry name" value="JHBP"/>
    <property type="match status" value="1"/>
</dbReference>
<feature type="signal peptide" evidence="4">
    <location>
        <begin position="1"/>
        <end position="21"/>
    </location>
</feature>
<evidence type="ECO:0000256" key="2">
    <source>
        <dbReference type="ARBA" id="ARBA00023108"/>
    </source>
</evidence>
<gene>
    <name evidence="6" type="primary">LOC117641789</name>
</gene>
<feature type="chain" id="PRO_5027864957" evidence="4">
    <location>
        <begin position="22"/>
        <end position="255"/>
    </location>
</feature>
<dbReference type="Pfam" id="PF06585">
    <property type="entry name" value="JHBP"/>
    <property type="match status" value="1"/>
</dbReference>
<dbReference type="InterPro" id="IPR038606">
    <property type="entry name" value="To_sf"/>
</dbReference>
<protein>
    <submittedName>
        <fullName evidence="6">Protein takeout-like</fullName>
    </submittedName>
</protein>
<dbReference type="AlphaFoldDB" id="A0A6P8ZJG4"/>
<dbReference type="GO" id="GO:0007623">
    <property type="term" value="P:circadian rhythm"/>
    <property type="evidence" value="ECO:0007669"/>
    <property type="project" value="UniProtKB-ARBA"/>
</dbReference>
<proteinExistence type="inferred from homology"/>
<evidence type="ECO:0000256" key="4">
    <source>
        <dbReference type="SAM" id="SignalP"/>
    </source>
</evidence>
<evidence type="ECO:0000256" key="1">
    <source>
        <dbReference type="ARBA" id="ARBA00022729"/>
    </source>
</evidence>
<dbReference type="FunFam" id="3.15.10.30:FF:000001">
    <property type="entry name" value="Takeout-like protein 1"/>
    <property type="match status" value="1"/>
</dbReference>
<keyword evidence="5" id="KW-1185">Reference proteome</keyword>
<dbReference type="Gene3D" id="3.15.10.30">
    <property type="entry name" value="Haemolymph juvenile hormone binding protein"/>
    <property type="match status" value="1"/>
</dbReference>
<dbReference type="GeneID" id="117641789"/>
<dbReference type="OrthoDB" id="8186595at2759"/>
<dbReference type="PANTHER" id="PTHR11008:SF32">
    <property type="entry name" value="CIRCADIAN CLOCK-CONTROLLED PROTEIN DAYWAKE-RELATED"/>
    <property type="match status" value="1"/>
</dbReference>
<keyword evidence="2" id="KW-0090">Biological rhythms</keyword>
<dbReference type="InterPro" id="IPR010562">
    <property type="entry name" value="Haemolymph_juvenile_hormone-bd"/>
</dbReference>
<name>A0A6P8ZJG4_THRPL</name>
<dbReference type="PANTHER" id="PTHR11008">
    <property type="entry name" value="PROTEIN TAKEOUT-LIKE PROTEIN"/>
    <property type="match status" value="1"/>
</dbReference>
<dbReference type="FunCoup" id="A0A6P8ZJG4">
    <property type="interactions" value="13"/>
</dbReference>
<reference evidence="6" key="1">
    <citation type="submission" date="2025-08" db="UniProtKB">
        <authorList>
            <consortium name="RefSeq"/>
        </authorList>
    </citation>
    <scope>IDENTIFICATION</scope>
    <source>
        <tissue evidence="6">Total insect</tissue>
    </source>
</reference>
<organism evidence="6">
    <name type="scientific">Thrips palmi</name>
    <name type="common">Melon thrips</name>
    <dbReference type="NCBI Taxonomy" id="161013"/>
    <lineage>
        <taxon>Eukaryota</taxon>
        <taxon>Metazoa</taxon>
        <taxon>Ecdysozoa</taxon>
        <taxon>Arthropoda</taxon>
        <taxon>Hexapoda</taxon>
        <taxon>Insecta</taxon>
        <taxon>Pterygota</taxon>
        <taxon>Neoptera</taxon>
        <taxon>Paraneoptera</taxon>
        <taxon>Thysanoptera</taxon>
        <taxon>Terebrantia</taxon>
        <taxon>Thripoidea</taxon>
        <taxon>Thripidae</taxon>
        <taxon>Thrips</taxon>
    </lineage>
</organism>
<dbReference type="GO" id="GO:0005615">
    <property type="term" value="C:extracellular space"/>
    <property type="evidence" value="ECO:0007669"/>
    <property type="project" value="TreeGrafter"/>
</dbReference>
<accession>A0A6P8ZJG4</accession>
<dbReference type="KEGG" id="tpal:117641789"/>
<keyword evidence="1 4" id="KW-0732">Signal</keyword>
<dbReference type="InParanoid" id="A0A6P8ZJG4"/>
<sequence>MAVKVQRLVVLLSLAWAGASAAKAKTTALPASFPQCSIKDPNINACLRQAVQIVIPELVKGVPSLGVYSIDPLDIVEANIGATEGPVALSLDFKQLKIGGLRTTRMLSLSFDPKTYRIAMRAKVEAPLRLDGNYKIAGKVLVLPIQGEGLCSLRLDDVTADINLAMHEESRGGVKYLAVDKLSLSFDTSRLHMKFENLFNGNKELGDNMNRFLNENWPEILKELKPSIDDTFGAAFQAIANRIFHKVPLDKVFLP</sequence>
<evidence type="ECO:0000313" key="6">
    <source>
        <dbReference type="RefSeq" id="XP_034235309.1"/>
    </source>
</evidence>
<evidence type="ECO:0000256" key="3">
    <source>
        <dbReference type="ARBA" id="ARBA00060902"/>
    </source>
</evidence>
<evidence type="ECO:0000313" key="5">
    <source>
        <dbReference type="Proteomes" id="UP000515158"/>
    </source>
</evidence>
<dbReference type="Proteomes" id="UP000515158">
    <property type="component" value="Unplaced"/>
</dbReference>
<comment type="similarity">
    <text evidence="3">Belongs to the TO family.</text>
</comment>
<dbReference type="RefSeq" id="XP_034235309.1">
    <property type="nucleotide sequence ID" value="XM_034379418.1"/>
</dbReference>